<dbReference type="Proteomes" id="UP000005459">
    <property type="component" value="Unassembled WGS sequence"/>
</dbReference>
<evidence type="ECO:0000256" key="1">
    <source>
        <dbReference type="ARBA" id="ARBA00007274"/>
    </source>
</evidence>
<dbReference type="InterPro" id="IPR011004">
    <property type="entry name" value="Trimer_LpxA-like_sf"/>
</dbReference>
<protein>
    <recommendedName>
        <fullName evidence="6">Transferase hexapeptide repeat containing protein</fullName>
    </recommendedName>
</protein>
<accession>F9U991</accession>
<gene>
    <name evidence="4" type="ORF">ThimaDRAFT_1493</name>
</gene>
<evidence type="ECO:0000256" key="3">
    <source>
        <dbReference type="ARBA" id="ARBA00023315"/>
    </source>
</evidence>
<reference evidence="4 5" key="1">
    <citation type="submission" date="2011-06" db="EMBL/GenBank/DDBJ databases">
        <title>The draft genome of Thiocapsa marina 5811.</title>
        <authorList>
            <consortium name="US DOE Joint Genome Institute (JGI-PGF)"/>
            <person name="Lucas S."/>
            <person name="Han J."/>
            <person name="Cheng J.-F."/>
            <person name="Goodwin L."/>
            <person name="Pitluck S."/>
            <person name="Peters L."/>
            <person name="Land M.L."/>
            <person name="Hauser L."/>
            <person name="Vogl K."/>
            <person name="Liu Z."/>
            <person name="Imhoff J."/>
            <person name="Thiel V."/>
            <person name="Frigaard N.-U."/>
            <person name="Bryant D."/>
            <person name="Woyke T.J."/>
        </authorList>
    </citation>
    <scope>NUCLEOTIDE SEQUENCE [LARGE SCALE GENOMIC DNA]</scope>
    <source>
        <strain evidence="4 5">5811</strain>
    </source>
</reference>
<dbReference type="AlphaFoldDB" id="F9U991"/>
<evidence type="ECO:0000256" key="2">
    <source>
        <dbReference type="ARBA" id="ARBA00022679"/>
    </source>
</evidence>
<comment type="similarity">
    <text evidence="1">Belongs to the transferase hexapeptide repeat family.</text>
</comment>
<proteinExistence type="inferred from homology"/>
<dbReference type="eggNOG" id="COG0110">
    <property type="taxonomic scope" value="Bacteria"/>
</dbReference>
<dbReference type="CDD" id="cd04647">
    <property type="entry name" value="LbH_MAT_like"/>
    <property type="match status" value="1"/>
</dbReference>
<dbReference type="EMBL" id="AFWV01000004">
    <property type="protein sequence ID" value="EGV19349.1"/>
    <property type="molecule type" value="Genomic_DNA"/>
</dbReference>
<name>F9U991_9GAMM</name>
<evidence type="ECO:0000313" key="4">
    <source>
        <dbReference type="EMBL" id="EGV19349.1"/>
    </source>
</evidence>
<dbReference type="SUPFAM" id="SSF51161">
    <property type="entry name" value="Trimeric LpxA-like enzymes"/>
    <property type="match status" value="1"/>
</dbReference>
<keyword evidence="3" id="KW-0012">Acyltransferase</keyword>
<dbReference type="InterPro" id="IPR050179">
    <property type="entry name" value="Trans_hexapeptide_repeat"/>
</dbReference>
<dbReference type="PANTHER" id="PTHR43300:SF12">
    <property type="entry name" value="CHLORAMPHENICOL ACETYLTRANSFERASE"/>
    <property type="match status" value="1"/>
</dbReference>
<dbReference type="STRING" id="768671.ThimaDRAFT_1493"/>
<sequence length="234" mass="25874">MRYCRITGTCGFGSWRWGALGTIWRVCLSSRWTARLIPFANSQEEISAMGFLSQQELEDLNFRSLGKSVLVSTKASVYNPELIEIGDHSRIDDFCVISGRVRLGRNVHIAVFCNVCGGEEGVFLDDFSGLAYGCHVFSQSDDYSGQTMTNPTVPDRYKKEAKKPVVIKRHAIVGACSVILPGVVLEEGVSVGAMSMVSKKTDAWSIYFGVPAKKIKSRSRELLKLEKDYLNSGV</sequence>
<evidence type="ECO:0008006" key="6">
    <source>
        <dbReference type="Google" id="ProtNLM"/>
    </source>
</evidence>
<organism evidence="4 5">
    <name type="scientific">Thiocapsa marina 5811</name>
    <dbReference type="NCBI Taxonomy" id="768671"/>
    <lineage>
        <taxon>Bacteria</taxon>
        <taxon>Pseudomonadati</taxon>
        <taxon>Pseudomonadota</taxon>
        <taxon>Gammaproteobacteria</taxon>
        <taxon>Chromatiales</taxon>
        <taxon>Chromatiaceae</taxon>
        <taxon>Thiocapsa</taxon>
    </lineage>
</organism>
<dbReference type="GO" id="GO:0016746">
    <property type="term" value="F:acyltransferase activity"/>
    <property type="evidence" value="ECO:0007669"/>
    <property type="project" value="UniProtKB-KW"/>
</dbReference>
<keyword evidence="5" id="KW-1185">Reference proteome</keyword>
<dbReference type="PANTHER" id="PTHR43300">
    <property type="entry name" value="ACETYLTRANSFERASE"/>
    <property type="match status" value="1"/>
</dbReference>
<keyword evidence="2" id="KW-0808">Transferase</keyword>
<dbReference type="Gene3D" id="2.160.10.10">
    <property type="entry name" value="Hexapeptide repeat proteins"/>
    <property type="match status" value="1"/>
</dbReference>
<evidence type="ECO:0000313" key="5">
    <source>
        <dbReference type="Proteomes" id="UP000005459"/>
    </source>
</evidence>